<dbReference type="RefSeq" id="WP_072893777.1">
    <property type="nucleotide sequence ID" value="NZ_FQVM01000005.1"/>
</dbReference>
<dbReference type="Pfam" id="PF03477">
    <property type="entry name" value="ATP-cone"/>
    <property type="match status" value="1"/>
</dbReference>
<keyword evidence="6" id="KW-1185">Reference proteome</keyword>
<evidence type="ECO:0000259" key="4">
    <source>
        <dbReference type="PROSITE" id="PS51161"/>
    </source>
</evidence>
<evidence type="ECO:0000256" key="3">
    <source>
        <dbReference type="PROSITE-ProRule" id="PRU00492"/>
    </source>
</evidence>
<name>A0A1M4UPA5_9CLOT</name>
<dbReference type="EMBL" id="FQVM01000005">
    <property type="protein sequence ID" value="SHE58524.1"/>
    <property type="molecule type" value="Genomic_DNA"/>
</dbReference>
<organism evidence="5 6">
    <name type="scientific">Clostridium fallax</name>
    <dbReference type="NCBI Taxonomy" id="1533"/>
    <lineage>
        <taxon>Bacteria</taxon>
        <taxon>Bacillati</taxon>
        <taxon>Bacillota</taxon>
        <taxon>Clostridia</taxon>
        <taxon>Eubacteriales</taxon>
        <taxon>Clostridiaceae</taxon>
        <taxon>Clostridium</taxon>
    </lineage>
</organism>
<keyword evidence="2 3" id="KW-0067">ATP-binding</keyword>
<evidence type="ECO:0000256" key="2">
    <source>
        <dbReference type="ARBA" id="ARBA00022840"/>
    </source>
</evidence>
<evidence type="ECO:0000313" key="6">
    <source>
        <dbReference type="Proteomes" id="UP000184035"/>
    </source>
</evidence>
<dbReference type="InterPro" id="IPR005144">
    <property type="entry name" value="ATP-cone_dom"/>
</dbReference>
<reference evidence="5 6" key="1">
    <citation type="submission" date="2016-11" db="EMBL/GenBank/DDBJ databases">
        <authorList>
            <person name="Jaros S."/>
            <person name="Januszkiewicz K."/>
            <person name="Wedrychowicz H."/>
        </authorList>
    </citation>
    <scope>NUCLEOTIDE SEQUENCE [LARGE SCALE GENOMIC DNA]</scope>
    <source>
        <strain evidence="5 6">DSM 2631</strain>
    </source>
</reference>
<sequence>MKVIKRNGRTEEFNFDKLKTSIYSASLEAEIPMTESDLKIVCNNVLKIIETIRKDNTSSYEIFSVTINTLIENNFSKVSNSYFSFLLK</sequence>
<dbReference type="GO" id="GO:0005524">
    <property type="term" value="F:ATP binding"/>
    <property type="evidence" value="ECO:0007669"/>
    <property type="project" value="UniProtKB-UniRule"/>
</dbReference>
<dbReference type="STRING" id="1533.SAMN05443638_105124"/>
<evidence type="ECO:0000313" key="5">
    <source>
        <dbReference type="EMBL" id="SHE58524.1"/>
    </source>
</evidence>
<dbReference type="OrthoDB" id="1955101at2"/>
<proteinExistence type="predicted"/>
<protein>
    <submittedName>
        <fullName evidence="5">ATP cone domain-containing protein</fullName>
    </submittedName>
</protein>
<gene>
    <name evidence="5" type="ORF">SAMN05443638_105124</name>
</gene>
<dbReference type="PROSITE" id="PS51161">
    <property type="entry name" value="ATP_CONE"/>
    <property type="match status" value="1"/>
</dbReference>
<evidence type="ECO:0000256" key="1">
    <source>
        <dbReference type="ARBA" id="ARBA00022741"/>
    </source>
</evidence>
<feature type="domain" description="ATP-cone" evidence="4">
    <location>
        <begin position="1"/>
        <end position="88"/>
    </location>
</feature>
<dbReference type="AlphaFoldDB" id="A0A1M4UPA5"/>
<keyword evidence="1 3" id="KW-0547">Nucleotide-binding</keyword>
<dbReference type="Proteomes" id="UP000184035">
    <property type="component" value="Unassembled WGS sequence"/>
</dbReference>
<accession>A0A1M4UPA5</accession>